<dbReference type="HOGENOM" id="CLU_2679145_0_0_9"/>
<dbReference type="RefSeq" id="WP_023392115.1">
    <property type="nucleotide sequence ID" value="NZ_KI535340.1"/>
</dbReference>
<organism evidence="1 2">
    <name type="scientific">Abiotrophia defectiva ATCC 49176</name>
    <dbReference type="NCBI Taxonomy" id="592010"/>
    <lineage>
        <taxon>Bacteria</taxon>
        <taxon>Bacillati</taxon>
        <taxon>Bacillota</taxon>
        <taxon>Bacilli</taxon>
        <taxon>Lactobacillales</taxon>
        <taxon>Aerococcaceae</taxon>
        <taxon>Abiotrophia</taxon>
    </lineage>
</organism>
<reference evidence="1" key="1">
    <citation type="submission" date="2013-06" db="EMBL/GenBank/DDBJ databases">
        <authorList>
            <person name="Weinstock G."/>
            <person name="Sodergren E."/>
            <person name="Clifton S."/>
            <person name="Fulton L."/>
            <person name="Fulton B."/>
            <person name="Courtney L."/>
            <person name="Fronick C."/>
            <person name="Harrison M."/>
            <person name="Strong C."/>
            <person name="Farmer C."/>
            <person name="Delahaunty K."/>
            <person name="Markovic C."/>
            <person name="Hall O."/>
            <person name="Minx P."/>
            <person name="Tomlinson C."/>
            <person name="Mitreva M."/>
            <person name="Nelson J."/>
            <person name="Hou S."/>
            <person name="Wollam A."/>
            <person name="Pepin K.H."/>
            <person name="Johnson M."/>
            <person name="Bhonagiri V."/>
            <person name="Nash W.E."/>
            <person name="Warren W."/>
            <person name="Chinwalla A."/>
            <person name="Mardis E.R."/>
            <person name="Wilson R.K."/>
        </authorList>
    </citation>
    <scope>NUCLEOTIDE SEQUENCE [LARGE SCALE GENOMIC DNA]</scope>
    <source>
        <strain evidence="1">ATCC 49176</strain>
    </source>
</reference>
<comment type="caution">
    <text evidence="1">The sequence shown here is derived from an EMBL/GenBank/DDBJ whole genome shotgun (WGS) entry which is preliminary data.</text>
</comment>
<gene>
    <name evidence="1" type="ORF">GCWU000182_001473</name>
</gene>
<proteinExistence type="predicted"/>
<protein>
    <submittedName>
        <fullName evidence="1">Uncharacterized protein</fullName>
    </submittedName>
</protein>
<sequence>MKLYTILYSDRYETGADMPSVDGQAFKTKSEANSHLMNNNFKYHHGYFYPYYKRKARKETMAKIIELELGDETC</sequence>
<name>W1Q2J3_ABIDE</name>
<accession>W1Q2J3</accession>
<dbReference type="AlphaFoldDB" id="W1Q2J3"/>
<dbReference type="STRING" id="592010.GCWU000182_001473"/>
<dbReference type="GeneID" id="84817973"/>
<keyword evidence="2" id="KW-1185">Reference proteome</keyword>
<dbReference type="EMBL" id="ACIN03000013">
    <property type="protein sequence ID" value="ESK65312.1"/>
    <property type="molecule type" value="Genomic_DNA"/>
</dbReference>
<evidence type="ECO:0000313" key="1">
    <source>
        <dbReference type="EMBL" id="ESK65312.1"/>
    </source>
</evidence>
<evidence type="ECO:0000313" key="2">
    <source>
        <dbReference type="Proteomes" id="UP000019050"/>
    </source>
</evidence>
<dbReference type="Proteomes" id="UP000019050">
    <property type="component" value="Unassembled WGS sequence"/>
</dbReference>